<organism evidence="9 10">
    <name type="scientific">Puccinia graminis f. sp. tritici</name>
    <dbReference type="NCBI Taxonomy" id="56615"/>
    <lineage>
        <taxon>Eukaryota</taxon>
        <taxon>Fungi</taxon>
        <taxon>Dikarya</taxon>
        <taxon>Basidiomycota</taxon>
        <taxon>Pucciniomycotina</taxon>
        <taxon>Pucciniomycetes</taxon>
        <taxon>Pucciniales</taxon>
        <taxon>Pucciniaceae</taxon>
        <taxon>Puccinia</taxon>
    </lineage>
</organism>
<evidence type="ECO:0000256" key="3">
    <source>
        <dbReference type="ARBA" id="ARBA00022602"/>
    </source>
</evidence>
<evidence type="ECO:0000256" key="5">
    <source>
        <dbReference type="ARBA" id="ARBA00022723"/>
    </source>
</evidence>
<dbReference type="InterPro" id="IPR045089">
    <property type="entry name" value="PGGT1B-like"/>
</dbReference>
<keyword evidence="4 9" id="KW-0808">Transferase</keyword>
<keyword evidence="6" id="KW-0677">Repeat</keyword>
<proteinExistence type="inferred from homology"/>
<dbReference type="EMBL" id="VDEP01000138">
    <property type="protein sequence ID" value="KAA1128993.1"/>
    <property type="molecule type" value="Genomic_DNA"/>
</dbReference>
<dbReference type="PANTHER" id="PTHR11774">
    <property type="entry name" value="GERANYLGERANYL TRANSFERASE TYPE BETA SUBUNIT"/>
    <property type="match status" value="1"/>
</dbReference>
<gene>
    <name evidence="9" type="primary">RAM1_2</name>
    <name evidence="9" type="ORF">PGTUg99_019622</name>
</gene>
<evidence type="ECO:0000256" key="1">
    <source>
        <dbReference type="ARBA" id="ARBA00001947"/>
    </source>
</evidence>
<evidence type="ECO:0000313" key="10">
    <source>
        <dbReference type="Proteomes" id="UP000325313"/>
    </source>
</evidence>
<feature type="domain" description="Prenyltransferase alpha-alpha toroid" evidence="8">
    <location>
        <begin position="5"/>
        <end position="400"/>
    </location>
</feature>
<dbReference type="InterPro" id="IPR008930">
    <property type="entry name" value="Terpenoid_cyclase/PrenylTrfase"/>
</dbReference>
<name>A0A5B0RVW9_PUCGR</name>
<dbReference type="PANTHER" id="PTHR11774:SF6">
    <property type="entry name" value="PROTEIN FARNESYLTRANSFERASE SUBUNIT BETA"/>
    <property type="match status" value="1"/>
</dbReference>
<keyword evidence="3" id="KW-0637">Prenyltransferase</keyword>
<sequence length="416" mass="46100">MKSTWLDSYRSLVFQWVCGALSILGVKIKPNEQSKAIQTVMSFQHPQGGFGGGPGQIAHLTSTFACIAALAILLDGADQSFINETCARIDRKKMYEWMLSLKTPNGSFAMHQDGDIDVRGCATALSVATVLNLLTPELVKNLPEYLVSCQTYEGGICADSFFNSMAKPEGTQPEYPNAAPTGEAHGGYSMCALTCDFLLQGLPSLSGSPRLDYDSCLRWAAHMQGLPIEGGGFRGRTNKLVDGCYGWWCGSALTLLQALMSTDLSTDEQGCSDLLDRQALQEYILLISQDLTPNAKKGGLRDKPCTPPDLYHTYYILGALSIMQHTQKHSFQRIQELKQNFKRPHYSKCIIGDSESESDAFQRMKEIYSRVLGWEVQKGKELVVGLVSNEVEPVHPIFNIKQEAIKNLMDYFYDQN</sequence>
<dbReference type="InterPro" id="IPR001330">
    <property type="entry name" value="Prenyltrans"/>
</dbReference>
<dbReference type="Proteomes" id="UP000325313">
    <property type="component" value="Unassembled WGS sequence"/>
</dbReference>
<accession>A0A5B0RVW9</accession>
<evidence type="ECO:0000313" key="9">
    <source>
        <dbReference type="EMBL" id="KAA1128993.1"/>
    </source>
</evidence>
<keyword evidence="7" id="KW-0862">Zinc</keyword>
<comment type="caution">
    <text evidence="9">The sequence shown here is derived from an EMBL/GenBank/DDBJ whole genome shotgun (WGS) entry which is preliminary data.</text>
</comment>
<comment type="similarity">
    <text evidence="2">Belongs to the protein prenyltransferase subunit beta family.</text>
</comment>
<evidence type="ECO:0000256" key="2">
    <source>
        <dbReference type="ARBA" id="ARBA00010497"/>
    </source>
</evidence>
<dbReference type="GO" id="GO:0005965">
    <property type="term" value="C:protein farnesyltransferase complex"/>
    <property type="evidence" value="ECO:0007669"/>
    <property type="project" value="TreeGrafter"/>
</dbReference>
<dbReference type="GO" id="GO:0046872">
    <property type="term" value="F:metal ion binding"/>
    <property type="evidence" value="ECO:0007669"/>
    <property type="project" value="UniProtKB-KW"/>
</dbReference>
<keyword evidence="5" id="KW-0479">Metal-binding</keyword>
<evidence type="ECO:0000256" key="7">
    <source>
        <dbReference type="ARBA" id="ARBA00022833"/>
    </source>
</evidence>
<dbReference type="Pfam" id="PF00432">
    <property type="entry name" value="Prenyltrans"/>
    <property type="match status" value="1"/>
</dbReference>
<evidence type="ECO:0000256" key="6">
    <source>
        <dbReference type="ARBA" id="ARBA00022737"/>
    </source>
</evidence>
<dbReference type="GO" id="GO:0004660">
    <property type="term" value="F:protein farnesyltransferase activity"/>
    <property type="evidence" value="ECO:0007669"/>
    <property type="project" value="TreeGrafter"/>
</dbReference>
<dbReference type="AlphaFoldDB" id="A0A5B0RVW9"/>
<evidence type="ECO:0000259" key="8">
    <source>
        <dbReference type="Pfam" id="PF00432"/>
    </source>
</evidence>
<dbReference type="SUPFAM" id="SSF48239">
    <property type="entry name" value="Terpenoid cyclases/Protein prenyltransferases"/>
    <property type="match status" value="1"/>
</dbReference>
<evidence type="ECO:0000256" key="4">
    <source>
        <dbReference type="ARBA" id="ARBA00022679"/>
    </source>
</evidence>
<protein>
    <submittedName>
        <fullName evidence="9">CAAX farnesyltransferase (FTase) subunit beta</fullName>
    </submittedName>
</protein>
<comment type="cofactor">
    <cofactor evidence="1">
        <name>Zn(2+)</name>
        <dbReference type="ChEBI" id="CHEBI:29105"/>
    </cofactor>
</comment>
<reference evidence="9 10" key="1">
    <citation type="submission" date="2019-05" db="EMBL/GenBank/DDBJ databases">
        <title>Emergence of the Ug99 lineage of the wheat stem rust pathogen through somatic hybridization.</title>
        <authorList>
            <person name="Li F."/>
            <person name="Upadhyaya N.M."/>
            <person name="Sperschneider J."/>
            <person name="Matny O."/>
            <person name="Nguyen-Phuc H."/>
            <person name="Mago R."/>
            <person name="Raley C."/>
            <person name="Miller M.E."/>
            <person name="Silverstein K.A.T."/>
            <person name="Henningsen E."/>
            <person name="Hirsch C.D."/>
            <person name="Visser B."/>
            <person name="Pretorius Z.A."/>
            <person name="Steffenson B.J."/>
            <person name="Schwessinger B."/>
            <person name="Dodds P.N."/>
            <person name="Figueroa M."/>
        </authorList>
    </citation>
    <scope>NUCLEOTIDE SEQUENCE [LARGE SCALE GENOMIC DNA]</scope>
    <source>
        <strain evidence="9 10">Ug99</strain>
    </source>
</reference>
<dbReference type="Gene3D" id="1.50.10.20">
    <property type="match status" value="1"/>
</dbReference>